<sequence length="333" mass="33030">MTRQRVEMRHRQPTDTDDPEIPTPEPGGEPPEPGDGAKRKIDLSVPQVAGSALAAVIAAKLASTLGVYGTILGAGVISVVATCGGPLFQQLFKRTGEQVRDATAAAKPKARQVPVLPREDGLPAAFPAPARDHRAPLSGVPAAPAPFPYDDEFGAATTHGTRLRGWRRPVLAAALVFGVTMGGITTYELVSGEDFSGTEGTTTFGSVVRGGGQQDAPGEQREEPGPQTPAPSGSAGGEDRRDAGPGAGTGTPSAPPTGATPDPGTGTPSGGPTTAPAPDPTGSADGGTAPAREPTEPTTAPTAPVTPSAPAEAPGTGPALPDAPAAPSGTPAG</sequence>
<proteinExistence type="predicted"/>
<gene>
    <name evidence="3" type="ORF">ACGFYS_36770</name>
</gene>
<feature type="region of interest" description="Disordered" evidence="1">
    <location>
        <begin position="197"/>
        <end position="333"/>
    </location>
</feature>
<feature type="compositionally biased region" description="Low complexity" evidence="1">
    <location>
        <begin position="197"/>
        <end position="206"/>
    </location>
</feature>
<keyword evidence="4" id="KW-1185">Reference proteome</keyword>
<protein>
    <submittedName>
        <fullName evidence="3">Uncharacterized protein</fullName>
    </submittedName>
</protein>
<reference evidence="3 4" key="1">
    <citation type="submission" date="2024-10" db="EMBL/GenBank/DDBJ databases">
        <title>The Natural Products Discovery Center: Release of the First 8490 Sequenced Strains for Exploring Actinobacteria Biosynthetic Diversity.</title>
        <authorList>
            <person name="Kalkreuter E."/>
            <person name="Kautsar S.A."/>
            <person name="Yang D."/>
            <person name="Bader C.D."/>
            <person name="Teijaro C.N."/>
            <person name="Fluegel L."/>
            <person name="Davis C.M."/>
            <person name="Simpson J.R."/>
            <person name="Lauterbach L."/>
            <person name="Steele A.D."/>
            <person name="Gui C."/>
            <person name="Meng S."/>
            <person name="Li G."/>
            <person name="Viehrig K."/>
            <person name="Ye F."/>
            <person name="Su P."/>
            <person name="Kiefer A.F."/>
            <person name="Nichols A."/>
            <person name="Cepeda A.J."/>
            <person name="Yan W."/>
            <person name="Fan B."/>
            <person name="Jiang Y."/>
            <person name="Adhikari A."/>
            <person name="Zheng C.-J."/>
            <person name="Schuster L."/>
            <person name="Cowan T.M."/>
            <person name="Smanski M.J."/>
            <person name="Chevrette M.G."/>
            <person name="De Carvalho L.P.S."/>
            <person name="Shen B."/>
        </authorList>
    </citation>
    <scope>NUCLEOTIDE SEQUENCE [LARGE SCALE GENOMIC DNA]</scope>
    <source>
        <strain evidence="3 4">NPDC048229</strain>
    </source>
</reference>
<feature type="compositionally biased region" description="Low complexity" evidence="1">
    <location>
        <begin position="250"/>
        <end position="314"/>
    </location>
</feature>
<evidence type="ECO:0000313" key="4">
    <source>
        <dbReference type="Proteomes" id="UP001604282"/>
    </source>
</evidence>
<dbReference type="RefSeq" id="WP_392885025.1">
    <property type="nucleotide sequence ID" value="NZ_JBICZW010000055.1"/>
</dbReference>
<comment type="caution">
    <text evidence="3">The sequence shown here is derived from an EMBL/GenBank/DDBJ whole genome shotgun (WGS) entry which is preliminary data.</text>
</comment>
<dbReference type="EMBL" id="JBICZW010000055">
    <property type="protein sequence ID" value="MFG3194461.1"/>
    <property type="molecule type" value="Genomic_DNA"/>
</dbReference>
<keyword evidence="2" id="KW-0812">Transmembrane</keyword>
<feature type="region of interest" description="Disordered" evidence="1">
    <location>
        <begin position="1"/>
        <end position="39"/>
    </location>
</feature>
<dbReference type="Proteomes" id="UP001604282">
    <property type="component" value="Unassembled WGS sequence"/>
</dbReference>
<accession>A0ABW7C7Q8</accession>
<evidence type="ECO:0000256" key="1">
    <source>
        <dbReference type="SAM" id="MobiDB-lite"/>
    </source>
</evidence>
<feature type="compositionally biased region" description="Basic and acidic residues" evidence="1">
    <location>
        <begin position="1"/>
        <end position="14"/>
    </location>
</feature>
<keyword evidence="2" id="KW-0472">Membrane</keyword>
<feature type="transmembrane region" description="Helical" evidence="2">
    <location>
        <begin position="67"/>
        <end position="88"/>
    </location>
</feature>
<feature type="compositionally biased region" description="Pro residues" evidence="1">
    <location>
        <begin position="21"/>
        <end position="33"/>
    </location>
</feature>
<evidence type="ECO:0000256" key="2">
    <source>
        <dbReference type="SAM" id="Phobius"/>
    </source>
</evidence>
<evidence type="ECO:0000313" key="3">
    <source>
        <dbReference type="EMBL" id="MFG3194461.1"/>
    </source>
</evidence>
<name>A0ABW7C7Q8_9ACTN</name>
<organism evidence="3 4">
    <name type="scientific">Streptomyces omiyaensis</name>
    <dbReference type="NCBI Taxonomy" id="68247"/>
    <lineage>
        <taxon>Bacteria</taxon>
        <taxon>Bacillati</taxon>
        <taxon>Actinomycetota</taxon>
        <taxon>Actinomycetes</taxon>
        <taxon>Kitasatosporales</taxon>
        <taxon>Streptomycetaceae</taxon>
        <taxon>Streptomyces</taxon>
    </lineage>
</organism>
<keyword evidence="2" id="KW-1133">Transmembrane helix</keyword>